<proteinExistence type="predicted"/>
<reference evidence="1 2" key="1">
    <citation type="submission" date="2016-10" db="EMBL/GenBank/DDBJ databases">
        <authorList>
            <person name="de Groot N.N."/>
        </authorList>
    </citation>
    <scope>NUCLEOTIDE SEQUENCE [LARGE SCALE GENOMIC DNA]</scope>
    <source>
        <strain evidence="1 2">AB35.6</strain>
    </source>
</reference>
<gene>
    <name evidence="1" type="ORF">SAMN05443244_3894</name>
</gene>
<evidence type="ECO:0000313" key="1">
    <source>
        <dbReference type="EMBL" id="SEC61245.1"/>
    </source>
</evidence>
<evidence type="ECO:0000313" key="2">
    <source>
        <dbReference type="Proteomes" id="UP000182409"/>
    </source>
</evidence>
<protein>
    <submittedName>
        <fullName evidence="1">Uncharacterized protein</fullName>
    </submittedName>
</protein>
<organism evidence="1 2">
    <name type="scientific">Terriglobus roseus</name>
    <dbReference type="NCBI Taxonomy" id="392734"/>
    <lineage>
        <taxon>Bacteria</taxon>
        <taxon>Pseudomonadati</taxon>
        <taxon>Acidobacteriota</taxon>
        <taxon>Terriglobia</taxon>
        <taxon>Terriglobales</taxon>
        <taxon>Acidobacteriaceae</taxon>
        <taxon>Terriglobus</taxon>
    </lineage>
</organism>
<dbReference type="AlphaFoldDB" id="A0A1H4TXQ1"/>
<name>A0A1H4TXQ1_9BACT</name>
<dbReference type="EMBL" id="FNSD01000001">
    <property type="protein sequence ID" value="SEC61245.1"/>
    <property type="molecule type" value="Genomic_DNA"/>
</dbReference>
<accession>A0A1H4TXQ1</accession>
<sequence>MSVLWVSQIKTDLSMTSAIATRVEELLYGLKIREELHLGTKKATSRSPISQL</sequence>
<dbReference type="Proteomes" id="UP000182409">
    <property type="component" value="Unassembled WGS sequence"/>
</dbReference>